<dbReference type="Pfam" id="PF13855">
    <property type="entry name" value="LRR_8"/>
    <property type="match status" value="2"/>
</dbReference>
<evidence type="ECO:0000256" key="10">
    <source>
        <dbReference type="ARBA" id="ARBA00023136"/>
    </source>
</evidence>
<comment type="caution">
    <text evidence="16">The sequence shown here is derived from an EMBL/GenBank/DDBJ whole genome shotgun (WGS) entry which is preliminary data.</text>
</comment>
<dbReference type="SMART" id="SM00369">
    <property type="entry name" value="LRR_TYP"/>
    <property type="match status" value="6"/>
</dbReference>
<feature type="domain" description="TIR" evidence="15">
    <location>
        <begin position="567"/>
        <end position="705"/>
    </location>
</feature>
<evidence type="ECO:0000256" key="7">
    <source>
        <dbReference type="ARBA" id="ARBA00022737"/>
    </source>
</evidence>
<gene>
    <name evidence="16" type="ORF">V1264_012417</name>
</gene>
<evidence type="ECO:0000256" key="4">
    <source>
        <dbReference type="ARBA" id="ARBA00022614"/>
    </source>
</evidence>
<evidence type="ECO:0000256" key="6">
    <source>
        <dbReference type="ARBA" id="ARBA00022729"/>
    </source>
</evidence>
<dbReference type="PANTHER" id="PTHR24365:SF541">
    <property type="entry name" value="PROTEIN TOLL-RELATED"/>
    <property type="match status" value="1"/>
</dbReference>
<evidence type="ECO:0000256" key="1">
    <source>
        <dbReference type="ARBA" id="ARBA00004479"/>
    </source>
</evidence>
<comment type="similarity">
    <text evidence="2">Belongs to the Toll-like receptor family.</text>
</comment>
<keyword evidence="17" id="KW-1185">Reference proteome</keyword>
<dbReference type="InterPro" id="IPR035897">
    <property type="entry name" value="Toll_tir_struct_dom_sf"/>
</dbReference>
<dbReference type="InterPro" id="IPR001611">
    <property type="entry name" value="Leu-rich_rpt"/>
</dbReference>
<keyword evidence="12" id="KW-0325">Glycoprotein</keyword>
<evidence type="ECO:0000256" key="3">
    <source>
        <dbReference type="ARBA" id="ARBA00022588"/>
    </source>
</evidence>
<dbReference type="PROSITE" id="PS50104">
    <property type="entry name" value="TIR"/>
    <property type="match status" value="1"/>
</dbReference>
<dbReference type="SMART" id="SM00255">
    <property type="entry name" value="TIR"/>
    <property type="match status" value="1"/>
</dbReference>
<evidence type="ECO:0000256" key="13">
    <source>
        <dbReference type="SAM" id="Phobius"/>
    </source>
</evidence>
<dbReference type="GO" id="GO:0045087">
    <property type="term" value="P:innate immune response"/>
    <property type="evidence" value="ECO:0007669"/>
    <property type="project" value="UniProtKB-KW"/>
</dbReference>
<organism evidence="16 17">
    <name type="scientific">Littorina saxatilis</name>
    <dbReference type="NCBI Taxonomy" id="31220"/>
    <lineage>
        <taxon>Eukaryota</taxon>
        <taxon>Metazoa</taxon>
        <taxon>Spiralia</taxon>
        <taxon>Lophotrochozoa</taxon>
        <taxon>Mollusca</taxon>
        <taxon>Gastropoda</taxon>
        <taxon>Caenogastropoda</taxon>
        <taxon>Littorinimorpha</taxon>
        <taxon>Littorinoidea</taxon>
        <taxon>Littorinidae</taxon>
        <taxon>Littorina</taxon>
    </lineage>
</organism>
<evidence type="ECO:0000313" key="17">
    <source>
        <dbReference type="Proteomes" id="UP001374579"/>
    </source>
</evidence>
<protein>
    <recommendedName>
        <fullName evidence="15">TIR domain-containing protein</fullName>
    </recommendedName>
</protein>
<comment type="subcellular location">
    <subcellularLocation>
        <location evidence="1">Membrane</location>
        <topology evidence="1">Single-pass type I membrane protein</topology>
    </subcellularLocation>
</comment>
<dbReference type="Gene3D" id="3.40.50.10140">
    <property type="entry name" value="Toll/interleukin-1 receptor homology (TIR) domain"/>
    <property type="match status" value="1"/>
</dbReference>
<keyword evidence="4" id="KW-0433">Leucine-rich repeat</keyword>
<feature type="signal peptide" evidence="14">
    <location>
        <begin position="1"/>
        <end position="20"/>
    </location>
</feature>
<dbReference type="SUPFAM" id="SSF52200">
    <property type="entry name" value="Toll/Interleukin receptor TIR domain"/>
    <property type="match status" value="1"/>
</dbReference>
<dbReference type="InterPro" id="IPR032675">
    <property type="entry name" value="LRR_dom_sf"/>
</dbReference>
<dbReference type="PRINTS" id="PR01537">
    <property type="entry name" value="INTRLKN1R1F"/>
</dbReference>
<dbReference type="SUPFAM" id="SSF52058">
    <property type="entry name" value="L domain-like"/>
    <property type="match status" value="1"/>
</dbReference>
<keyword evidence="8" id="KW-0391">Immunity</keyword>
<evidence type="ECO:0000256" key="2">
    <source>
        <dbReference type="ARBA" id="ARBA00009634"/>
    </source>
</evidence>
<proteinExistence type="inferred from homology"/>
<keyword evidence="9 13" id="KW-1133">Transmembrane helix</keyword>
<dbReference type="InterPro" id="IPR000157">
    <property type="entry name" value="TIR_dom"/>
</dbReference>
<dbReference type="Gene3D" id="3.80.10.10">
    <property type="entry name" value="Ribonuclease Inhibitor"/>
    <property type="match status" value="2"/>
</dbReference>
<dbReference type="InterPro" id="IPR003591">
    <property type="entry name" value="Leu-rich_rpt_typical-subtyp"/>
</dbReference>
<evidence type="ECO:0000313" key="16">
    <source>
        <dbReference type="EMBL" id="KAK7113058.1"/>
    </source>
</evidence>
<name>A0AAN9GLG5_9CAEN</name>
<evidence type="ECO:0000256" key="12">
    <source>
        <dbReference type="ARBA" id="ARBA00023180"/>
    </source>
</evidence>
<keyword evidence="7" id="KW-0677">Repeat</keyword>
<dbReference type="EMBL" id="JBAMIC010000002">
    <property type="protein sequence ID" value="KAK7113058.1"/>
    <property type="molecule type" value="Genomic_DNA"/>
</dbReference>
<dbReference type="GO" id="GO:0038023">
    <property type="term" value="F:signaling receptor activity"/>
    <property type="evidence" value="ECO:0007669"/>
    <property type="project" value="TreeGrafter"/>
</dbReference>
<dbReference type="Proteomes" id="UP001374579">
    <property type="component" value="Unassembled WGS sequence"/>
</dbReference>
<dbReference type="Pfam" id="PF01582">
    <property type="entry name" value="TIR"/>
    <property type="match status" value="1"/>
</dbReference>
<keyword evidence="6 14" id="KW-0732">Signal</keyword>
<reference evidence="16 17" key="1">
    <citation type="submission" date="2024-02" db="EMBL/GenBank/DDBJ databases">
        <title>Chromosome-scale genome assembly of the rough periwinkle Littorina saxatilis.</title>
        <authorList>
            <person name="De Jode A."/>
            <person name="Faria R."/>
            <person name="Formenti G."/>
            <person name="Sims Y."/>
            <person name="Smith T.P."/>
            <person name="Tracey A."/>
            <person name="Wood J.M.D."/>
            <person name="Zagrodzka Z.B."/>
            <person name="Johannesson K."/>
            <person name="Butlin R.K."/>
            <person name="Leder E.H."/>
        </authorList>
    </citation>
    <scope>NUCLEOTIDE SEQUENCE [LARGE SCALE GENOMIC DNA]</scope>
    <source>
        <strain evidence="16">Snail1</strain>
        <tissue evidence="16">Muscle</tissue>
    </source>
</reference>
<dbReference type="GO" id="GO:0005886">
    <property type="term" value="C:plasma membrane"/>
    <property type="evidence" value="ECO:0007669"/>
    <property type="project" value="TreeGrafter"/>
</dbReference>
<evidence type="ECO:0000256" key="14">
    <source>
        <dbReference type="SAM" id="SignalP"/>
    </source>
</evidence>
<keyword evidence="3" id="KW-0399">Innate immunity</keyword>
<evidence type="ECO:0000256" key="9">
    <source>
        <dbReference type="ARBA" id="ARBA00022989"/>
    </source>
</evidence>
<evidence type="ECO:0000256" key="8">
    <source>
        <dbReference type="ARBA" id="ARBA00022859"/>
    </source>
</evidence>
<keyword evidence="11" id="KW-0675">Receptor</keyword>
<sequence length="714" mass="81255">MTIVCTVLFTCALAFSSVEANCRSQPSTCWDTGLEFPPTNESCYDGTDLCRCGETTADCSSNPDSLTFIPDLNRSYKYLNFSNNNVTSISDADFFVNVSRDVEIIDLHSNGLTYIAEGVFQGLPNLTGLFLGGSNHLTYTNLPSLLSVPGLLNLSIRCQSLGPIPLDSFQGVHHTELVGLDLSWNHLGSLNMSVFQPLQNLTYITLWKNEINELSTAYMPSWENVNMKANRLYDFLRTCSEQGHSLFPNLTVLSLDQNMIQCIDDPVCLPSLRNLSLRYNHFEYFATNTFSAARFPVLQDLEIMQMENKIRAMSPAFINNSAVTHINFLWNNVDFSQGYVHGDIFQGCTGVRGLNLGENIFLDVSEKQFHRLLKPMEASLNILSLARTQLTHISSKMLSRLRNLTELYLYANSLSSIPDGAFDKLHGLWKLILDDNNIQTISESTFSPKLRKGLKEVDLGAKTYQCDCNILWFQNWMKTQPILFKDYHSRGYICSNVDNVTIPEFALNPQACILGSGAATLTIGIACILLIFLVILVVFFRFRWHVRLWLYEVCRGRRRRSRVSRGCKYDVFVSYAEEDAVWVQEELLPVLEGEWGLTLCVHHRDFRPGKHIVDNISDCVSDSERVILVFSPHFARSEWCQFELKYCQSFVMERDDVMVLVALQETQSRDMTGAMLAVLRTTTYIEWDEEQDARQSFWGRLHLALDDTEEVQVV</sequence>
<feature type="transmembrane region" description="Helical" evidence="13">
    <location>
        <begin position="518"/>
        <end position="540"/>
    </location>
</feature>
<dbReference type="FunFam" id="3.40.50.10140:FF:000001">
    <property type="entry name" value="Toll-like receptor 2"/>
    <property type="match status" value="1"/>
</dbReference>
<evidence type="ECO:0000256" key="5">
    <source>
        <dbReference type="ARBA" id="ARBA00022692"/>
    </source>
</evidence>
<keyword evidence="10 13" id="KW-0472">Membrane</keyword>
<evidence type="ECO:0000259" key="15">
    <source>
        <dbReference type="PROSITE" id="PS50104"/>
    </source>
</evidence>
<dbReference type="GO" id="GO:0007165">
    <property type="term" value="P:signal transduction"/>
    <property type="evidence" value="ECO:0007669"/>
    <property type="project" value="InterPro"/>
</dbReference>
<dbReference type="PROSITE" id="PS51450">
    <property type="entry name" value="LRR"/>
    <property type="match status" value="2"/>
</dbReference>
<dbReference type="PANTHER" id="PTHR24365">
    <property type="entry name" value="TOLL-LIKE RECEPTOR"/>
    <property type="match status" value="1"/>
</dbReference>
<evidence type="ECO:0000256" key="11">
    <source>
        <dbReference type="ARBA" id="ARBA00023170"/>
    </source>
</evidence>
<accession>A0AAN9GLG5</accession>
<keyword evidence="5 13" id="KW-0812">Transmembrane</keyword>
<dbReference type="AlphaFoldDB" id="A0AAN9GLG5"/>
<feature type="chain" id="PRO_5042888771" description="TIR domain-containing protein" evidence="14">
    <location>
        <begin position="21"/>
        <end position="714"/>
    </location>
</feature>